<dbReference type="EMBL" id="JACEEZ010014460">
    <property type="protein sequence ID" value="KAG0719473.1"/>
    <property type="molecule type" value="Genomic_DNA"/>
</dbReference>
<gene>
    <name evidence="2" type="ORF">GWK47_007274</name>
</gene>
<evidence type="ECO:0000313" key="3">
    <source>
        <dbReference type="Proteomes" id="UP000770661"/>
    </source>
</evidence>
<comment type="caution">
    <text evidence="2">The sequence shown here is derived from an EMBL/GenBank/DDBJ whole genome shotgun (WGS) entry which is preliminary data.</text>
</comment>
<evidence type="ECO:0000256" key="1">
    <source>
        <dbReference type="SAM" id="MobiDB-lite"/>
    </source>
</evidence>
<dbReference type="AlphaFoldDB" id="A0A8J4Y2N6"/>
<reference evidence="2" key="1">
    <citation type="submission" date="2020-07" db="EMBL/GenBank/DDBJ databases">
        <title>The High-quality genome of the commercially important snow crab, Chionoecetes opilio.</title>
        <authorList>
            <person name="Jeong J.-H."/>
            <person name="Ryu S."/>
        </authorList>
    </citation>
    <scope>NUCLEOTIDE SEQUENCE</scope>
    <source>
        <strain evidence="2">MADBK_172401_WGS</strain>
        <tissue evidence="2">Digestive gland</tissue>
    </source>
</reference>
<name>A0A8J4Y2N6_CHIOP</name>
<feature type="region of interest" description="Disordered" evidence="1">
    <location>
        <begin position="34"/>
        <end position="55"/>
    </location>
</feature>
<protein>
    <submittedName>
        <fullName evidence="2">Uncharacterized protein</fullName>
    </submittedName>
</protein>
<keyword evidence="3" id="KW-1185">Reference proteome</keyword>
<dbReference type="PROSITE" id="PS51257">
    <property type="entry name" value="PROKAR_LIPOPROTEIN"/>
    <property type="match status" value="1"/>
</dbReference>
<sequence length="106" mass="10872">MLDQIKLVCIITCKGAVNTPSGVACAARRTHPRSASGVIRPGSSRLPDAPTASGGITPGTHAALNACDDCLEKGGAYRAAVIGRGRKVPLFRHASYEAGMWGCGGH</sequence>
<dbReference type="Proteomes" id="UP000770661">
    <property type="component" value="Unassembled WGS sequence"/>
</dbReference>
<proteinExistence type="predicted"/>
<accession>A0A8J4Y2N6</accession>
<organism evidence="2 3">
    <name type="scientific">Chionoecetes opilio</name>
    <name type="common">Atlantic snow crab</name>
    <name type="synonym">Cancer opilio</name>
    <dbReference type="NCBI Taxonomy" id="41210"/>
    <lineage>
        <taxon>Eukaryota</taxon>
        <taxon>Metazoa</taxon>
        <taxon>Ecdysozoa</taxon>
        <taxon>Arthropoda</taxon>
        <taxon>Crustacea</taxon>
        <taxon>Multicrustacea</taxon>
        <taxon>Malacostraca</taxon>
        <taxon>Eumalacostraca</taxon>
        <taxon>Eucarida</taxon>
        <taxon>Decapoda</taxon>
        <taxon>Pleocyemata</taxon>
        <taxon>Brachyura</taxon>
        <taxon>Eubrachyura</taxon>
        <taxon>Majoidea</taxon>
        <taxon>Majidae</taxon>
        <taxon>Chionoecetes</taxon>
    </lineage>
</organism>
<evidence type="ECO:0000313" key="2">
    <source>
        <dbReference type="EMBL" id="KAG0719473.1"/>
    </source>
</evidence>